<comment type="caution">
    <text evidence="5">The sequence shown here is derived from an EMBL/GenBank/DDBJ whole genome shotgun (WGS) entry which is preliminary data.</text>
</comment>
<keyword evidence="3" id="KW-0812">Transmembrane</keyword>
<gene>
    <name evidence="5" type="ORF">DFR60_11493</name>
</gene>
<dbReference type="RefSeq" id="WP_110324956.1">
    <property type="nucleotide sequence ID" value="NZ_QJKD01000014.1"/>
</dbReference>
<dbReference type="InterPro" id="IPR011098">
    <property type="entry name" value="G5_dom"/>
</dbReference>
<sequence length="594" mass="62914">MSQTGNRQSGTSRSYSSQGTRKTGTGASRKTSQGSRGQSSRYKSSYQPRGGSGRGSKRKKRPQYDITKILLGIIIAVVAVIVIMAAVKFVGSRPAEVETGETTSQPEPELQKEVSVDGISITGMSREQAKKAILDKYEWGMKITYKDDTYEVADLLETKVDSLLGDIYTGEPKESYTLDMNGLDEAAAEEARKAAAKWDVKAKNGSVSGFDKEAGKFIYSGEQNGLVIDQEKLVSDILAQLKDKNFSAVIEATGKETAPEITEAQAKELYQVIGTYSTTTTANKDRNKNIELAAEALNGLILQPGEEFSFNKATGERSEAKGYRPAGAYVNGELVEEPGGGVCQVSSTLYNAVIFSGLTTTERHAHSYEPSYVTPGEDAMVSFGGPDMKFINTSSTAIALRASFADRQLKISVVGIPILEKGVTLSMTSKKTAELDAPAPVYEEDQTLQPGEEKIVKAETKGSRWVTNMVTKKDGVVVSDEFFHNSTYRGKPATIKRNTSGVVVPATDESSSGGSTIATSEGDTSPSGGTDTPATTAPTQPTTAQPDTVPGQGPGEQPTSAAQPTTTQAVQPEGPGGSGGNSSGQNVVPPSPLS</sequence>
<dbReference type="PANTHER" id="PTHR35788:SF1">
    <property type="entry name" value="EXPORTED PROTEIN"/>
    <property type="match status" value="1"/>
</dbReference>
<evidence type="ECO:0000313" key="5">
    <source>
        <dbReference type="EMBL" id="PXX49304.1"/>
    </source>
</evidence>
<name>A0A2V3XXP8_9FIRM</name>
<dbReference type="InterPro" id="IPR007391">
    <property type="entry name" value="Vancomycin_resist_VanW"/>
</dbReference>
<feature type="compositionally biased region" description="Polar residues" evidence="2">
    <location>
        <begin position="508"/>
        <end position="523"/>
    </location>
</feature>
<dbReference type="PANTHER" id="PTHR35788">
    <property type="entry name" value="EXPORTED PROTEIN-RELATED"/>
    <property type="match status" value="1"/>
</dbReference>
<protein>
    <submittedName>
        <fullName evidence="5">Vancomycin resistance protein YoaR</fullName>
    </submittedName>
</protein>
<keyword evidence="1" id="KW-0732">Signal</keyword>
<feature type="compositionally biased region" description="Low complexity" evidence="2">
    <location>
        <begin position="524"/>
        <end position="548"/>
    </location>
</feature>
<feature type="transmembrane region" description="Helical" evidence="3">
    <location>
        <begin position="66"/>
        <end position="87"/>
    </location>
</feature>
<feature type="compositionally biased region" description="Polar residues" evidence="2">
    <location>
        <begin position="1"/>
        <end position="47"/>
    </location>
</feature>
<evidence type="ECO:0000259" key="4">
    <source>
        <dbReference type="SMART" id="SM01208"/>
    </source>
</evidence>
<dbReference type="Pfam" id="PF04294">
    <property type="entry name" value="VanW"/>
    <property type="match status" value="1"/>
</dbReference>
<dbReference type="SMART" id="SM01208">
    <property type="entry name" value="G5"/>
    <property type="match status" value="1"/>
</dbReference>
<dbReference type="Proteomes" id="UP000248057">
    <property type="component" value="Unassembled WGS sequence"/>
</dbReference>
<feature type="domain" description="G5" evidence="4">
    <location>
        <begin position="426"/>
        <end position="501"/>
    </location>
</feature>
<keyword evidence="3" id="KW-0472">Membrane</keyword>
<evidence type="ECO:0000256" key="1">
    <source>
        <dbReference type="ARBA" id="ARBA00022729"/>
    </source>
</evidence>
<dbReference type="Gene3D" id="2.20.230.10">
    <property type="entry name" value="Resuscitation-promoting factor rpfb"/>
    <property type="match status" value="1"/>
</dbReference>
<feature type="region of interest" description="Disordered" evidence="2">
    <location>
        <begin position="1"/>
        <end position="61"/>
    </location>
</feature>
<evidence type="ECO:0000256" key="2">
    <source>
        <dbReference type="SAM" id="MobiDB-lite"/>
    </source>
</evidence>
<evidence type="ECO:0000313" key="6">
    <source>
        <dbReference type="Proteomes" id="UP000248057"/>
    </source>
</evidence>
<dbReference type="AlphaFoldDB" id="A0A2V3XXP8"/>
<reference evidence="5 6" key="1">
    <citation type="submission" date="2018-05" db="EMBL/GenBank/DDBJ databases">
        <title>Genomic Encyclopedia of Type Strains, Phase IV (KMG-IV): sequencing the most valuable type-strain genomes for metagenomic binning, comparative biology and taxonomic classification.</title>
        <authorList>
            <person name="Goeker M."/>
        </authorList>
    </citation>
    <scope>NUCLEOTIDE SEQUENCE [LARGE SCALE GENOMIC DNA]</scope>
    <source>
        <strain evidence="5 6">DSM 24995</strain>
    </source>
</reference>
<dbReference type="GeneID" id="86063791"/>
<accession>A0A2V3XXP8</accession>
<dbReference type="InterPro" id="IPR052913">
    <property type="entry name" value="Glycopeptide_resist_protein"/>
</dbReference>
<evidence type="ECO:0000256" key="3">
    <source>
        <dbReference type="SAM" id="Phobius"/>
    </source>
</evidence>
<keyword evidence="6" id="KW-1185">Reference proteome</keyword>
<keyword evidence="3" id="KW-1133">Transmembrane helix</keyword>
<feature type="region of interest" description="Disordered" evidence="2">
    <location>
        <begin position="499"/>
        <end position="594"/>
    </location>
</feature>
<proteinExistence type="predicted"/>
<dbReference type="EMBL" id="QJKD01000014">
    <property type="protein sequence ID" value="PXX49304.1"/>
    <property type="molecule type" value="Genomic_DNA"/>
</dbReference>
<dbReference type="Pfam" id="PF07501">
    <property type="entry name" value="G5"/>
    <property type="match status" value="1"/>
</dbReference>
<feature type="compositionally biased region" description="Low complexity" evidence="2">
    <location>
        <begin position="557"/>
        <end position="573"/>
    </location>
</feature>
<organism evidence="5 6">
    <name type="scientific">Hungatella effluvii</name>
    <dbReference type="NCBI Taxonomy" id="1096246"/>
    <lineage>
        <taxon>Bacteria</taxon>
        <taxon>Bacillati</taxon>
        <taxon>Bacillota</taxon>
        <taxon>Clostridia</taxon>
        <taxon>Lachnospirales</taxon>
        <taxon>Lachnospiraceae</taxon>
        <taxon>Hungatella</taxon>
    </lineage>
</organism>